<comment type="similarity">
    <text evidence="2">Belongs to the GHMP kinase family. Homoserine kinase subfamily.</text>
</comment>
<dbReference type="GO" id="GO:0005524">
    <property type="term" value="F:ATP binding"/>
    <property type="evidence" value="ECO:0007669"/>
    <property type="project" value="UniProtKB-KW"/>
</dbReference>
<dbReference type="InterPro" id="IPR006204">
    <property type="entry name" value="GHMP_kinase_N_dom"/>
</dbReference>
<evidence type="ECO:0000313" key="16">
    <source>
        <dbReference type="Proteomes" id="UP000053237"/>
    </source>
</evidence>
<feature type="domain" description="GHMP kinase C-terminal" evidence="14">
    <location>
        <begin position="280"/>
        <end position="348"/>
    </location>
</feature>
<evidence type="ECO:0000259" key="13">
    <source>
        <dbReference type="Pfam" id="PF00288"/>
    </source>
</evidence>
<dbReference type="Gene3D" id="3.30.70.890">
    <property type="entry name" value="GHMP kinase, C-terminal domain"/>
    <property type="match status" value="1"/>
</dbReference>
<dbReference type="SUPFAM" id="SSF54211">
    <property type="entry name" value="Ribosomal protein S5 domain 2-like"/>
    <property type="match status" value="1"/>
</dbReference>
<evidence type="ECO:0000256" key="4">
    <source>
        <dbReference type="ARBA" id="ARBA00017858"/>
    </source>
</evidence>
<dbReference type="InterPro" id="IPR036554">
    <property type="entry name" value="GHMP_kinase_C_sf"/>
</dbReference>
<dbReference type="Pfam" id="PF08544">
    <property type="entry name" value="GHMP_kinases_C"/>
    <property type="match status" value="1"/>
</dbReference>
<dbReference type="InterPro" id="IPR020568">
    <property type="entry name" value="Ribosomal_Su5_D2-typ_SF"/>
</dbReference>
<dbReference type="PANTHER" id="PTHR20861:SF1">
    <property type="entry name" value="HOMOSERINE KINASE"/>
    <property type="match status" value="1"/>
</dbReference>
<evidence type="ECO:0000256" key="12">
    <source>
        <dbReference type="SAM" id="Phobius"/>
    </source>
</evidence>
<keyword evidence="6" id="KW-0808">Transferase</keyword>
<feature type="transmembrane region" description="Helical" evidence="12">
    <location>
        <begin position="6"/>
        <end position="23"/>
    </location>
</feature>
<sequence length="391" mass="41848">MDAKIWIAQISVAFCVTYTVNYAKKRIARRRIKHSTTRTLHIPSIPSVTPITSAQKDDSNSAPLQSVTVRVPATTANMGPGFDTIGMALDIWNEIKVEILRNCSANTPQFQLSHEGEGAEELPTNDSNLIIVGFRAAYKAVDTPLPSHVRIHSKNLIPFARGLGSSSAGIVGGLLAGLALSGKRLPVRGQETLLQLASEIEGHPDNVAPAIYGGLQLGIFAENRWYSSRVQIPDGLQCVMFIPDTTGPTSIARAILPGTVERQQAVFNIGRAALLVNAFRSGNLDELKYATQDSLHQPQRGETQYPHLDPMIQAALSAGAHCCFLSGAGPTVLAITSGRSGDIFTQKLGERQERQVADAMRGIAASMNISGCVVITNPEHNGAGISDLVRA</sequence>
<dbReference type="AlphaFoldDB" id="A0A024G585"/>
<protein>
    <recommendedName>
        <fullName evidence="4">Homoserine kinase</fullName>
        <ecNumber evidence="3">2.7.1.39</ecNumber>
    </recommendedName>
</protein>
<keyword evidence="5" id="KW-0028">Amino-acid biosynthesis</keyword>
<dbReference type="InterPro" id="IPR006203">
    <property type="entry name" value="GHMP_knse_ATP-bd_CS"/>
</dbReference>
<evidence type="ECO:0000256" key="1">
    <source>
        <dbReference type="ARBA" id="ARBA00005015"/>
    </source>
</evidence>
<keyword evidence="8" id="KW-0547">Nucleotide-binding</keyword>
<dbReference type="Pfam" id="PF00288">
    <property type="entry name" value="GHMP_kinases_N"/>
    <property type="match status" value="1"/>
</dbReference>
<dbReference type="InterPro" id="IPR013750">
    <property type="entry name" value="GHMP_kinase_C_dom"/>
</dbReference>
<evidence type="ECO:0000256" key="8">
    <source>
        <dbReference type="ARBA" id="ARBA00022741"/>
    </source>
</evidence>
<evidence type="ECO:0000256" key="9">
    <source>
        <dbReference type="ARBA" id="ARBA00022777"/>
    </source>
</evidence>
<dbReference type="EC" id="2.7.1.39" evidence="3"/>
<dbReference type="PRINTS" id="PR00958">
    <property type="entry name" value="HOMSERKINASE"/>
</dbReference>
<dbReference type="PANTHER" id="PTHR20861">
    <property type="entry name" value="HOMOSERINE/4-DIPHOSPHOCYTIDYL-2-C-METHYL-D-ERYTHRITOL KINASE"/>
    <property type="match status" value="1"/>
</dbReference>
<dbReference type="EMBL" id="CAIX01000019">
    <property type="protein sequence ID" value="CCI41459.1"/>
    <property type="molecule type" value="Genomic_DNA"/>
</dbReference>
<dbReference type="NCBIfam" id="TIGR00191">
    <property type="entry name" value="thrB"/>
    <property type="match status" value="1"/>
</dbReference>
<evidence type="ECO:0000313" key="15">
    <source>
        <dbReference type="EMBL" id="CCI41459.1"/>
    </source>
</evidence>
<dbReference type="UniPathway" id="UPA00050">
    <property type="reaction ID" value="UER00064"/>
</dbReference>
<keyword evidence="12" id="KW-1133">Transmembrane helix</keyword>
<accession>A0A024G585</accession>
<dbReference type="GO" id="GO:0004413">
    <property type="term" value="F:homoserine kinase activity"/>
    <property type="evidence" value="ECO:0007669"/>
    <property type="project" value="UniProtKB-EC"/>
</dbReference>
<evidence type="ECO:0000256" key="6">
    <source>
        <dbReference type="ARBA" id="ARBA00022679"/>
    </source>
</evidence>
<organism evidence="15 16">
    <name type="scientific">Albugo candida</name>
    <dbReference type="NCBI Taxonomy" id="65357"/>
    <lineage>
        <taxon>Eukaryota</taxon>
        <taxon>Sar</taxon>
        <taxon>Stramenopiles</taxon>
        <taxon>Oomycota</taxon>
        <taxon>Peronosporomycetes</taxon>
        <taxon>Albuginales</taxon>
        <taxon>Albuginaceae</taxon>
        <taxon>Albugo</taxon>
    </lineage>
</organism>
<comment type="pathway">
    <text evidence="1">Amino-acid biosynthesis; L-threonine biosynthesis; L-threonine from L-aspartate: step 4/5.</text>
</comment>
<dbReference type="InterPro" id="IPR014721">
    <property type="entry name" value="Ribsml_uS5_D2-typ_fold_subgr"/>
</dbReference>
<evidence type="ECO:0000256" key="11">
    <source>
        <dbReference type="ARBA" id="ARBA00049913"/>
    </source>
</evidence>
<dbReference type="OrthoDB" id="195231at2759"/>
<evidence type="ECO:0000256" key="5">
    <source>
        <dbReference type="ARBA" id="ARBA00022605"/>
    </source>
</evidence>
<name>A0A024G585_9STRA</name>
<comment type="caution">
    <text evidence="15">The sequence shown here is derived from an EMBL/GenBank/DDBJ whole genome shotgun (WGS) entry which is preliminary data.</text>
</comment>
<dbReference type="SUPFAM" id="SSF55060">
    <property type="entry name" value="GHMP Kinase, C-terminal domain"/>
    <property type="match status" value="1"/>
</dbReference>
<dbReference type="STRING" id="65357.A0A024G585"/>
<feature type="domain" description="GHMP kinase N-terminal" evidence="13">
    <location>
        <begin position="137"/>
        <end position="214"/>
    </location>
</feature>
<dbReference type="Gene3D" id="3.30.230.10">
    <property type="match status" value="1"/>
</dbReference>
<evidence type="ECO:0000256" key="10">
    <source>
        <dbReference type="ARBA" id="ARBA00022840"/>
    </source>
</evidence>
<proteinExistence type="inferred from homology"/>
<evidence type="ECO:0000256" key="2">
    <source>
        <dbReference type="ARBA" id="ARBA00007370"/>
    </source>
</evidence>
<dbReference type="GO" id="GO:0009088">
    <property type="term" value="P:threonine biosynthetic process"/>
    <property type="evidence" value="ECO:0007669"/>
    <property type="project" value="UniProtKB-UniPathway"/>
</dbReference>
<comment type="catalytic activity">
    <reaction evidence="11">
        <text>L-homoserine + ATP = O-phospho-L-homoserine + ADP + H(+)</text>
        <dbReference type="Rhea" id="RHEA:13985"/>
        <dbReference type="ChEBI" id="CHEBI:15378"/>
        <dbReference type="ChEBI" id="CHEBI:30616"/>
        <dbReference type="ChEBI" id="CHEBI:57476"/>
        <dbReference type="ChEBI" id="CHEBI:57590"/>
        <dbReference type="ChEBI" id="CHEBI:456216"/>
        <dbReference type="EC" id="2.7.1.39"/>
    </reaction>
    <physiologicalReaction direction="left-to-right" evidence="11">
        <dbReference type="Rhea" id="RHEA:13986"/>
    </physiologicalReaction>
</comment>
<keyword evidence="9" id="KW-0418">Kinase</keyword>
<keyword evidence="10" id="KW-0067">ATP-binding</keyword>
<keyword evidence="16" id="KW-1185">Reference proteome</keyword>
<dbReference type="Proteomes" id="UP000053237">
    <property type="component" value="Unassembled WGS sequence"/>
</dbReference>
<gene>
    <name evidence="15" type="ORF">BN9_022430</name>
</gene>
<keyword evidence="12" id="KW-0812">Transmembrane</keyword>
<dbReference type="PROSITE" id="PS00627">
    <property type="entry name" value="GHMP_KINASES_ATP"/>
    <property type="match status" value="1"/>
</dbReference>
<keyword evidence="12" id="KW-0472">Membrane</keyword>
<evidence type="ECO:0000259" key="14">
    <source>
        <dbReference type="Pfam" id="PF08544"/>
    </source>
</evidence>
<evidence type="ECO:0000256" key="7">
    <source>
        <dbReference type="ARBA" id="ARBA00022697"/>
    </source>
</evidence>
<evidence type="ECO:0000256" key="3">
    <source>
        <dbReference type="ARBA" id="ARBA00012078"/>
    </source>
</evidence>
<dbReference type="HAMAP" id="MF_00384">
    <property type="entry name" value="Homoser_kinase"/>
    <property type="match status" value="1"/>
</dbReference>
<dbReference type="InterPro" id="IPR000870">
    <property type="entry name" value="Homoserine_kinase"/>
</dbReference>
<keyword evidence="7" id="KW-0791">Threonine biosynthesis</keyword>
<dbReference type="InParanoid" id="A0A024G585"/>
<reference evidence="15 16" key="1">
    <citation type="submission" date="2012-05" db="EMBL/GenBank/DDBJ databases">
        <title>Recombination and specialization in a pathogen metapopulation.</title>
        <authorList>
            <person name="Gardiner A."/>
            <person name="Kemen E."/>
            <person name="Schultz-Larsen T."/>
            <person name="MacLean D."/>
            <person name="Van Oosterhout C."/>
            <person name="Jones J.D.G."/>
        </authorList>
    </citation>
    <scope>NUCLEOTIDE SEQUENCE [LARGE SCALE GENOMIC DNA]</scope>
    <source>
        <strain evidence="15 16">Ac Nc2</strain>
    </source>
</reference>